<dbReference type="InterPro" id="IPR002037">
    <property type="entry name" value="Glyco_hydro_8"/>
</dbReference>
<dbReference type="GO" id="GO:0004553">
    <property type="term" value="F:hydrolase activity, hydrolyzing O-glycosyl compounds"/>
    <property type="evidence" value="ECO:0007669"/>
    <property type="project" value="InterPro"/>
</dbReference>
<dbReference type="GO" id="GO:0005975">
    <property type="term" value="P:carbohydrate metabolic process"/>
    <property type="evidence" value="ECO:0007669"/>
    <property type="project" value="InterPro"/>
</dbReference>
<evidence type="ECO:0000256" key="3">
    <source>
        <dbReference type="ARBA" id="ARBA00023295"/>
    </source>
</evidence>
<accession>A0A7H8NMQ7</accession>
<comment type="similarity">
    <text evidence="1">Belongs to the glycosyl hydrolase 8 (cellulase D) family.</text>
</comment>
<evidence type="ECO:0000256" key="1">
    <source>
        <dbReference type="ARBA" id="ARBA00009209"/>
    </source>
</evidence>
<dbReference type="Pfam" id="PF01270">
    <property type="entry name" value="Glyco_hydro_8"/>
    <property type="match status" value="1"/>
</dbReference>
<evidence type="ECO:0000256" key="2">
    <source>
        <dbReference type="ARBA" id="ARBA00022801"/>
    </source>
</evidence>
<feature type="chain" id="PRO_5038818893" evidence="5">
    <location>
        <begin position="26"/>
        <end position="437"/>
    </location>
</feature>
<evidence type="ECO:0000313" key="6">
    <source>
        <dbReference type="EMBL" id="QKW54788.1"/>
    </source>
</evidence>
<organism evidence="6 7">
    <name type="scientific">Streptomyces buecherae</name>
    <dbReference type="NCBI Taxonomy" id="2763006"/>
    <lineage>
        <taxon>Bacteria</taxon>
        <taxon>Bacillati</taxon>
        <taxon>Actinomycetota</taxon>
        <taxon>Actinomycetes</taxon>
        <taxon>Kitasatosporales</taxon>
        <taxon>Streptomycetaceae</taxon>
        <taxon>Streptomyces</taxon>
    </lineage>
</organism>
<feature type="region of interest" description="Disordered" evidence="4">
    <location>
        <begin position="294"/>
        <end position="315"/>
    </location>
</feature>
<proteinExistence type="inferred from homology"/>
<keyword evidence="7" id="KW-1185">Reference proteome</keyword>
<name>A0A7H8NMQ7_9ACTN</name>
<evidence type="ECO:0000313" key="7">
    <source>
        <dbReference type="Proteomes" id="UP000509303"/>
    </source>
</evidence>
<dbReference type="RefSeq" id="WP_176166429.1">
    <property type="nucleotide sequence ID" value="NZ_CP054929.1"/>
</dbReference>
<evidence type="ECO:0000256" key="4">
    <source>
        <dbReference type="SAM" id="MobiDB-lite"/>
    </source>
</evidence>
<keyword evidence="2" id="KW-0378">Hydrolase</keyword>
<dbReference type="AlphaFoldDB" id="A0A7H8NMQ7"/>
<dbReference type="EMBL" id="CP054929">
    <property type="protein sequence ID" value="QKW54788.1"/>
    <property type="molecule type" value="Genomic_DNA"/>
</dbReference>
<dbReference type="InterPro" id="IPR012341">
    <property type="entry name" value="6hp_glycosidase-like_sf"/>
</dbReference>
<dbReference type="InterPro" id="IPR008928">
    <property type="entry name" value="6-hairpin_glycosidase_sf"/>
</dbReference>
<protein>
    <submittedName>
        <fullName evidence="6">Beta-glucanase</fullName>
    </submittedName>
</protein>
<keyword evidence="5" id="KW-0732">Signal</keyword>
<sequence>MVRNRRSLALLTVAALAGGGGAWLAGVPGSQAADAAPAPAAAPSAAPVADGPRARAAAAIPFGSHSFSYAKGTLKPSGSQQDNDAKVLAFYQKWKANFIKQNCGNGWYQVYSPDADHDYVGEAQGYGMVVTATMAGADADARKIFDGILKYVLDHPSSINKDLHAAEQNASCESVNGSDSATDGDLDIAYGLLLADRQWGSSGTYDYKALAVRRINAIKKSEVHSGTKLTKLGDWSSGDYDQVSRTSDWMPGHFKAFRKATGDGTWDAVRNKTQQVTADLQAKHAAKTGLLPDFVENTTSTPRPPAGEVLEDPHDGDYHWNACRDPWRLGTDAAQTGDAASKKAALRLSSWSRSKAGGNPSKLVNGYRLNGTAYGDGNDAAFFAPFAVAAMNDADGQAWLDALWKKMVATAPGSDDYFSASIQLQSMLVVTHNFWTP</sequence>
<gene>
    <name evidence="6" type="ORF">HUT08_26520</name>
</gene>
<keyword evidence="3" id="KW-0326">Glycosidase</keyword>
<dbReference type="SUPFAM" id="SSF48208">
    <property type="entry name" value="Six-hairpin glycosidases"/>
    <property type="match status" value="1"/>
</dbReference>
<dbReference type="Proteomes" id="UP000509303">
    <property type="component" value="Chromosome"/>
</dbReference>
<dbReference type="PRINTS" id="PR00735">
    <property type="entry name" value="GLHYDRLASE8"/>
</dbReference>
<feature type="signal peptide" evidence="5">
    <location>
        <begin position="1"/>
        <end position="25"/>
    </location>
</feature>
<reference evidence="6 7" key="1">
    <citation type="submission" date="2020-06" db="EMBL/GenBank/DDBJ databases">
        <title>Genome mining for natural products.</title>
        <authorList>
            <person name="Zhang B."/>
            <person name="Shi J."/>
            <person name="Ge H."/>
        </authorList>
    </citation>
    <scope>NUCLEOTIDE SEQUENCE [LARGE SCALE GENOMIC DNA]</scope>
    <source>
        <strain evidence="6 7">NA00687</strain>
    </source>
</reference>
<dbReference type="Gene3D" id="1.50.10.10">
    <property type="match status" value="1"/>
</dbReference>
<evidence type="ECO:0000256" key="5">
    <source>
        <dbReference type="SAM" id="SignalP"/>
    </source>
</evidence>